<name>I3XTW4_SULBS</name>
<dbReference type="PANTHER" id="PTHR33508:SF1">
    <property type="entry name" value="UPF0056 MEMBRANE PROTEIN YHCE"/>
    <property type="match status" value="1"/>
</dbReference>
<feature type="transmembrane region" description="Helical" evidence="7">
    <location>
        <begin position="45"/>
        <end position="68"/>
    </location>
</feature>
<dbReference type="PANTHER" id="PTHR33508">
    <property type="entry name" value="UPF0056 MEMBRANE PROTEIN YHCE"/>
    <property type="match status" value="1"/>
</dbReference>
<sequence length="213" mass="23317">MMVDFFNLLLQYTITIIAIVDPLGVSAIMLSLLPQNTTKEHINKIAAKATMTIIVAFFVVLLSGNFLLNLFGIEIDSLKVMGGIILLLTAIKMVQGSMESKNQTEEERQEAIKNDEFSIIPLGIPITFGPGVFATIIILRGEHLEMLSLSALVLAYLIVALSVYLAFKNSIYIRKYLGITGQKIVSRLMGLIVGAIAVQFIVGGVSVLVKHYM</sequence>
<dbReference type="STRING" id="760154.Sulba_0059"/>
<proteinExistence type="inferred from homology"/>
<evidence type="ECO:0000256" key="7">
    <source>
        <dbReference type="RuleBase" id="RU362048"/>
    </source>
</evidence>
<dbReference type="InterPro" id="IPR002771">
    <property type="entry name" value="Multi_antbiot-R_MarC"/>
</dbReference>
<feature type="transmembrane region" description="Helical" evidence="7">
    <location>
        <begin position="188"/>
        <end position="209"/>
    </location>
</feature>
<feature type="transmembrane region" description="Helical" evidence="7">
    <location>
        <begin position="119"/>
        <end position="140"/>
    </location>
</feature>
<comment type="similarity">
    <text evidence="2 7">Belongs to the UPF0056 (MarC) family.</text>
</comment>
<dbReference type="GO" id="GO:0005886">
    <property type="term" value="C:plasma membrane"/>
    <property type="evidence" value="ECO:0007669"/>
    <property type="project" value="UniProtKB-SubCell"/>
</dbReference>
<dbReference type="KEGG" id="sba:Sulba_0059"/>
<dbReference type="Proteomes" id="UP000006176">
    <property type="component" value="Chromosome"/>
</dbReference>
<keyword evidence="4 7" id="KW-0812">Transmembrane</keyword>
<evidence type="ECO:0000256" key="4">
    <source>
        <dbReference type="ARBA" id="ARBA00022692"/>
    </source>
</evidence>
<dbReference type="HOGENOM" id="CLU_079909_1_1_7"/>
<comment type="subcellular location">
    <subcellularLocation>
        <location evidence="7">Cell inner membrane</location>
        <topology evidence="7">Multi-pass membrane protein</topology>
    </subcellularLocation>
    <subcellularLocation>
        <location evidence="1">Cell membrane</location>
        <topology evidence="1">Multi-pass membrane protein</topology>
    </subcellularLocation>
</comment>
<evidence type="ECO:0000256" key="2">
    <source>
        <dbReference type="ARBA" id="ARBA00009784"/>
    </source>
</evidence>
<evidence type="ECO:0000256" key="3">
    <source>
        <dbReference type="ARBA" id="ARBA00022475"/>
    </source>
</evidence>
<keyword evidence="5 7" id="KW-1133">Transmembrane helix</keyword>
<accession>I3XTW4</accession>
<dbReference type="AlphaFoldDB" id="I3XTW4"/>
<organism evidence="8 9">
    <name type="scientific">Sulfurospirillum barnesii (strain ATCC 700032 / DSM 10660 / SES-3)</name>
    <dbReference type="NCBI Taxonomy" id="760154"/>
    <lineage>
        <taxon>Bacteria</taxon>
        <taxon>Pseudomonadati</taxon>
        <taxon>Campylobacterota</taxon>
        <taxon>Epsilonproteobacteria</taxon>
        <taxon>Campylobacterales</taxon>
        <taxon>Sulfurospirillaceae</taxon>
        <taxon>Sulfurospirillum</taxon>
    </lineage>
</organism>
<dbReference type="NCBIfam" id="TIGR00427">
    <property type="entry name" value="NAAT family transporter"/>
    <property type="match status" value="1"/>
</dbReference>
<dbReference type="PATRIC" id="fig|760154.4.peg.55"/>
<evidence type="ECO:0000256" key="6">
    <source>
        <dbReference type="ARBA" id="ARBA00023136"/>
    </source>
</evidence>
<keyword evidence="3" id="KW-1003">Cell membrane</keyword>
<evidence type="ECO:0000256" key="1">
    <source>
        <dbReference type="ARBA" id="ARBA00004651"/>
    </source>
</evidence>
<dbReference type="RefSeq" id="WP_014768275.1">
    <property type="nucleotide sequence ID" value="NC_018002.1"/>
</dbReference>
<feature type="transmembrane region" description="Helical" evidence="7">
    <location>
        <begin position="80"/>
        <end position="98"/>
    </location>
</feature>
<keyword evidence="9" id="KW-1185">Reference proteome</keyword>
<evidence type="ECO:0000313" key="8">
    <source>
        <dbReference type="EMBL" id="AFL67388.1"/>
    </source>
</evidence>
<keyword evidence="6 7" id="KW-0472">Membrane</keyword>
<feature type="transmembrane region" description="Helical" evidence="7">
    <location>
        <begin position="12"/>
        <end position="33"/>
    </location>
</feature>
<dbReference type="eggNOG" id="COG2095">
    <property type="taxonomic scope" value="Bacteria"/>
</dbReference>
<dbReference type="Pfam" id="PF01914">
    <property type="entry name" value="MarC"/>
    <property type="match status" value="1"/>
</dbReference>
<gene>
    <name evidence="8" type="ordered locus">Sulba_0059</name>
</gene>
<evidence type="ECO:0000313" key="9">
    <source>
        <dbReference type="Proteomes" id="UP000006176"/>
    </source>
</evidence>
<evidence type="ECO:0000256" key="5">
    <source>
        <dbReference type="ARBA" id="ARBA00022989"/>
    </source>
</evidence>
<protein>
    <recommendedName>
        <fullName evidence="7">UPF0056 inner membrane protein</fullName>
    </recommendedName>
</protein>
<reference evidence="8 9" key="1">
    <citation type="submission" date="2012-06" db="EMBL/GenBank/DDBJ databases">
        <title>Complete sequence of Sulfurospirillum barnesii SES-3.</title>
        <authorList>
            <consortium name="US DOE Joint Genome Institute"/>
            <person name="Lucas S."/>
            <person name="Han J."/>
            <person name="Lapidus A."/>
            <person name="Cheng J.-F."/>
            <person name="Goodwin L."/>
            <person name="Pitluck S."/>
            <person name="Peters L."/>
            <person name="Ovchinnikova G."/>
            <person name="Lu M."/>
            <person name="Detter J.C."/>
            <person name="Han C."/>
            <person name="Tapia R."/>
            <person name="Land M."/>
            <person name="Hauser L."/>
            <person name="Kyrpides N."/>
            <person name="Ivanova N."/>
            <person name="Pagani I."/>
            <person name="Stolz J."/>
            <person name="Arkin A."/>
            <person name="Dehal P."/>
            <person name="Oremland R."/>
            <person name="Saltikov C."/>
            <person name="Basu P."/>
            <person name="Hollibaugh J."/>
            <person name="Newman D."/>
            <person name="Stolyar S."/>
            <person name="Hazen T."/>
            <person name="Woyke T."/>
        </authorList>
    </citation>
    <scope>NUCLEOTIDE SEQUENCE [LARGE SCALE GENOMIC DNA]</scope>
    <source>
        <strain evidence="9">ATCC 700032 / DSM 10660 / SES-3</strain>
    </source>
</reference>
<feature type="transmembrane region" description="Helical" evidence="7">
    <location>
        <begin position="146"/>
        <end position="167"/>
    </location>
</feature>
<dbReference type="EMBL" id="CP003333">
    <property type="protein sequence ID" value="AFL67388.1"/>
    <property type="molecule type" value="Genomic_DNA"/>
</dbReference>